<gene>
    <name evidence="3" type="ORF">BP01DRAFT_366789</name>
</gene>
<organism evidence="3 4">
    <name type="scientific">Aspergillus saccharolyticus JOP 1030-1</name>
    <dbReference type="NCBI Taxonomy" id="1450539"/>
    <lineage>
        <taxon>Eukaryota</taxon>
        <taxon>Fungi</taxon>
        <taxon>Dikarya</taxon>
        <taxon>Ascomycota</taxon>
        <taxon>Pezizomycotina</taxon>
        <taxon>Eurotiomycetes</taxon>
        <taxon>Eurotiomycetidae</taxon>
        <taxon>Eurotiales</taxon>
        <taxon>Aspergillaceae</taxon>
        <taxon>Aspergillus</taxon>
        <taxon>Aspergillus subgen. Circumdati</taxon>
    </lineage>
</organism>
<feature type="signal peptide" evidence="2">
    <location>
        <begin position="1"/>
        <end position="17"/>
    </location>
</feature>
<dbReference type="OrthoDB" id="4497332at2759"/>
<sequence>MLLFTFLLLAYATLTAAVTCNVRGQVHNYFDCFNCPALACGYSKRTFITAGLTRDVSCLWTDGENYKGINQLIWLSDWYYVPSDKCYIWGGRLDTKHCKGINKIPKCETCNPIPGPPVPLPQPVLPPAAAAAAAAGSSGGSPGGRRDVEVEFEA</sequence>
<dbReference type="Proteomes" id="UP000248349">
    <property type="component" value="Unassembled WGS sequence"/>
</dbReference>
<dbReference type="EMBL" id="KZ821239">
    <property type="protein sequence ID" value="PYH44068.1"/>
    <property type="molecule type" value="Genomic_DNA"/>
</dbReference>
<protein>
    <recommendedName>
        <fullName evidence="5">Secreted protein</fullName>
    </recommendedName>
</protein>
<evidence type="ECO:0000313" key="3">
    <source>
        <dbReference type="EMBL" id="PYH44068.1"/>
    </source>
</evidence>
<keyword evidence="2" id="KW-0732">Signal</keyword>
<dbReference type="RefSeq" id="XP_025430050.1">
    <property type="nucleotide sequence ID" value="XM_025576422.1"/>
</dbReference>
<name>A0A318ZVB4_9EURO</name>
<evidence type="ECO:0000313" key="4">
    <source>
        <dbReference type="Proteomes" id="UP000248349"/>
    </source>
</evidence>
<evidence type="ECO:0000256" key="1">
    <source>
        <dbReference type="SAM" id="MobiDB-lite"/>
    </source>
</evidence>
<evidence type="ECO:0008006" key="5">
    <source>
        <dbReference type="Google" id="ProtNLM"/>
    </source>
</evidence>
<feature type="chain" id="PRO_5016244951" description="Secreted protein" evidence="2">
    <location>
        <begin position="18"/>
        <end position="154"/>
    </location>
</feature>
<keyword evidence="4" id="KW-1185">Reference proteome</keyword>
<feature type="region of interest" description="Disordered" evidence="1">
    <location>
        <begin position="131"/>
        <end position="154"/>
    </location>
</feature>
<dbReference type="GeneID" id="37077651"/>
<proteinExistence type="predicted"/>
<dbReference type="AlphaFoldDB" id="A0A318ZVB4"/>
<accession>A0A318ZVB4</accession>
<evidence type="ECO:0000256" key="2">
    <source>
        <dbReference type="SAM" id="SignalP"/>
    </source>
</evidence>
<reference evidence="3 4" key="1">
    <citation type="submission" date="2016-12" db="EMBL/GenBank/DDBJ databases">
        <title>The genomes of Aspergillus section Nigri reveals drivers in fungal speciation.</title>
        <authorList>
            <consortium name="DOE Joint Genome Institute"/>
            <person name="Vesth T.C."/>
            <person name="Nybo J."/>
            <person name="Theobald S."/>
            <person name="Brandl J."/>
            <person name="Frisvad J.C."/>
            <person name="Nielsen K.F."/>
            <person name="Lyhne E.K."/>
            <person name="Kogle M.E."/>
            <person name="Kuo A."/>
            <person name="Riley R."/>
            <person name="Clum A."/>
            <person name="Nolan M."/>
            <person name="Lipzen A."/>
            <person name="Salamov A."/>
            <person name="Henrissat B."/>
            <person name="Wiebenga A."/>
            <person name="De Vries R.P."/>
            <person name="Grigoriev I.V."/>
            <person name="Mortensen U.H."/>
            <person name="Andersen M.R."/>
            <person name="Baker S.E."/>
        </authorList>
    </citation>
    <scope>NUCLEOTIDE SEQUENCE [LARGE SCALE GENOMIC DNA]</scope>
    <source>
        <strain evidence="3 4">JOP 1030-1</strain>
    </source>
</reference>
<feature type="compositionally biased region" description="Basic and acidic residues" evidence="1">
    <location>
        <begin position="144"/>
        <end position="154"/>
    </location>
</feature>